<dbReference type="InterPro" id="IPR036390">
    <property type="entry name" value="WH_DNA-bd_sf"/>
</dbReference>
<dbReference type="PROSITE" id="PS01117">
    <property type="entry name" value="HTH_MARR_1"/>
    <property type="match status" value="1"/>
</dbReference>
<dbReference type="PRINTS" id="PR00598">
    <property type="entry name" value="HTHMARR"/>
</dbReference>
<dbReference type="InterPro" id="IPR036388">
    <property type="entry name" value="WH-like_DNA-bd_sf"/>
</dbReference>
<accession>A0A7Z7FTS4</accession>
<proteinExistence type="predicted"/>
<dbReference type="PANTHER" id="PTHR33164:SF43">
    <property type="entry name" value="HTH-TYPE TRANSCRIPTIONAL REPRESSOR YETL"/>
    <property type="match status" value="1"/>
</dbReference>
<evidence type="ECO:0000256" key="3">
    <source>
        <dbReference type="ARBA" id="ARBA00023163"/>
    </source>
</evidence>
<evidence type="ECO:0000313" key="6">
    <source>
        <dbReference type="Proteomes" id="UP000198917"/>
    </source>
</evidence>
<dbReference type="GO" id="GO:0003677">
    <property type="term" value="F:DNA binding"/>
    <property type="evidence" value="ECO:0007669"/>
    <property type="project" value="UniProtKB-KW"/>
</dbReference>
<dbReference type="Gene3D" id="1.10.10.10">
    <property type="entry name" value="Winged helix-like DNA-binding domain superfamily/Winged helix DNA-binding domain"/>
    <property type="match status" value="1"/>
</dbReference>
<keyword evidence="1" id="KW-0805">Transcription regulation</keyword>
<keyword evidence="3" id="KW-0804">Transcription</keyword>
<evidence type="ECO:0000259" key="4">
    <source>
        <dbReference type="PROSITE" id="PS50995"/>
    </source>
</evidence>
<dbReference type="SUPFAM" id="SSF46785">
    <property type="entry name" value="Winged helix' DNA-binding domain"/>
    <property type="match status" value="1"/>
</dbReference>
<sequence length="192" mass="21041">MGFADLGRKRTPTIRFRDELKELVQTHDVVGYIDRAMTEAHGRLSGIDDVSNRLVLMIFRIGALISYDHESKIQRSAGLSSAGFHLLWVVWLTGPIEGSAVATLMGATRANVSGVSATLEKEGLIARVPSVEDGRSHLLTLTPEGKRRFEDTWLKIGDHGKDMLSGFTTDELETLLRLLGRLAGVVASSVDR</sequence>
<dbReference type="GO" id="GO:0006950">
    <property type="term" value="P:response to stress"/>
    <property type="evidence" value="ECO:0007669"/>
    <property type="project" value="TreeGrafter"/>
</dbReference>
<dbReference type="InterPro" id="IPR023187">
    <property type="entry name" value="Tscrpt_reg_MarR-type_CS"/>
</dbReference>
<evidence type="ECO:0000313" key="5">
    <source>
        <dbReference type="EMBL" id="SDK32776.1"/>
    </source>
</evidence>
<dbReference type="Proteomes" id="UP000198917">
    <property type="component" value="Unassembled WGS sequence"/>
</dbReference>
<feature type="domain" description="HTH marR-type" evidence="4">
    <location>
        <begin position="51"/>
        <end position="184"/>
    </location>
</feature>
<dbReference type="PANTHER" id="PTHR33164">
    <property type="entry name" value="TRANSCRIPTIONAL REGULATOR, MARR FAMILY"/>
    <property type="match status" value="1"/>
</dbReference>
<dbReference type="InterPro" id="IPR039422">
    <property type="entry name" value="MarR/SlyA-like"/>
</dbReference>
<dbReference type="AlphaFoldDB" id="A0A7Z7FTS4"/>
<dbReference type="Pfam" id="PF01047">
    <property type="entry name" value="MarR"/>
    <property type="match status" value="1"/>
</dbReference>
<comment type="caution">
    <text evidence="5">The sequence shown here is derived from an EMBL/GenBank/DDBJ whole genome shotgun (WGS) entry which is preliminary data.</text>
</comment>
<evidence type="ECO:0000256" key="1">
    <source>
        <dbReference type="ARBA" id="ARBA00023015"/>
    </source>
</evidence>
<dbReference type="EMBL" id="FNEW01000007">
    <property type="protein sequence ID" value="SDK32776.1"/>
    <property type="molecule type" value="Genomic_DNA"/>
</dbReference>
<name>A0A7Z7FTS4_9HYPH</name>
<keyword evidence="2 5" id="KW-0238">DNA-binding</keyword>
<protein>
    <submittedName>
        <fullName evidence="5">DNA-binding transcriptional regulator, MarR family</fullName>
    </submittedName>
</protein>
<dbReference type="PROSITE" id="PS50995">
    <property type="entry name" value="HTH_MARR_2"/>
    <property type="match status" value="1"/>
</dbReference>
<reference evidence="5 6" key="1">
    <citation type="submission" date="2016-10" db="EMBL/GenBank/DDBJ databases">
        <authorList>
            <person name="Varghese N."/>
            <person name="Submissions S."/>
        </authorList>
    </citation>
    <scope>NUCLEOTIDE SEQUENCE [LARGE SCALE GENOMIC DNA]</scope>
    <source>
        <strain evidence="5 6">PDC82</strain>
    </source>
</reference>
<organism evidence="5 6">
    <name type="scientific">Agrobacterium fabrum</name>
    <dbReference type="NCBI Taxonomy" id="1176649"/>
    <lineage>
        <taxon>Bacteria</taxon>
        <taxon>Pseudomonadati</taxon>
        <taxon>Pseudomonadota</taxon>
        <taxon>Alphaproteobacteria</taxon>
        <taxon>Hyphomicrobiales</taxon>
        <taxon>Rhizobiaceae</taxon>
        <taxon>Rhizobium/Agrobacterium group</taxon>
        <taxon>Agrobacterium</taxon>
        <taxon>Agrobacterium tumefaciens complex</taxon>
    </lineage>
</organism>
<dbReference type="SMART" id="SM00347">
    <property type="entry name" value="HTH_MARR"/>
    <property type="match status" value="1"/>
</dbReference>
<dbReference type="InterPro" id="IPR000835">
    <property type="entry name" value="HTH_MarR-typ"/>
</dbReference>
<evidence type="ECO:0000256" key="2">
    <source>
        <dbReference type="ARBA" id="ARBA00023125"/>
    </source>
</evidence>
<gene>
    <name evidence="5" type="ORF">SAMN05428983_4588</name>
</gene>
<dbReference type="GO" id="GO:0003700">
    <property type="term" value="F:DNA-binding transcription factor activity"/>
    <property type="evidence" value="ECO:0007669"/>
    <property type="project" value="InterPro"/>
</dbReference>